<comment type="caution">
    <text evidence="2">The sequence shown here is derived from an EMBL/GenBank/DDBJ whole genome shotgun (WGS) entry which is preliminary data.</text>
</comment>
<keyword evidence="3" id="KW-1185">Reference proteome</keyword>
<gene>
    <name evidence="2" type="ORF">EIP75_22830</name>
</gene>
<feature type="transmembrane region" description="Helical" evidence="1">
    <location>
        <begin position="126"/>
        <end position="145"/>
    </location>
</feature>
<organism evidence="2 3">
    <name type="scientific">Aquabacterium soli</name>
    <dbReference type="NCBI Taxonomy" id="2493092"/>
    <lineage>
        <taxon>Bacteria</taxon>
        <taxon>Pseudomonadati</taxon>
        <taxon>Pseudomonadota</taxon>
        <taxon>Betaproteobacteria</taxon>
        <taxon>Burkholderiales</taxon>
        <taxon>Aquabacterium</taxon>
    </lineage>
</organism>
<keyword evidence="1" id="KW-1133">Transmembrane helix</keyword>
<evidence type="ECO:0000256" key="1">
    <source>
        <dbReference type="SAM" id="Phobius"/>
    </source>
</evidence>
<reference evidence="2 3" key="1">
    <citation type="submission" date="2018-12" db="EMBL/GenBank/DDBJ databases">
        <title>The whole draft genome of Aquabacterium sp. SJQ9.</title>
        <authorList>
            <person name="Sun L."/>
            <person name="Gao X."/>
            <person name="Chen W."/>
            <person name="Huang K."/>
        </authorList>
    </citation>
    <scope>NUCLEOTIDE SEQUENCE [LARGE SCALE GENOMIC DNA]</scope>
    <source>
        <strain evidence="2 3">SJQ9</strain>
    </source>
</reference>
<dbReference type="RefSeq" id="WP_125245507.1">
    <property type="nucleotide sequence ID" value="NZ_RSED01000032.1"/>
</dbReference>
<keyword evidence="1" id="KW-0472">Membrane</keyword>
<dbReference type="OrthoDB" id="582014at2"/>
<evidence type="ECO:0000313" key="2">
    <source>
        <dbReference type="EMBL" id="RRS00951.1"/>
    </source>
</evidence>
<dbReference type="EMBL" id="RSED01000032">
    <property type="protein sequence ID" value="RRS00951.1"/>
    <property type="molecule type" value="Genomic_DNA"/>
</dbReference>
<feature type="transmembrane region" description="Helical" evidence="1">
    <location>
        <begin position="30"/>
        <end position="47"/>
    </location>
</feature>
<evidence type="ECO:0000313" key="3">
    <source>
        <dbReference type="Proteomes" id="UP000269265"/>
    </source>
</evidence>
<dbReference type="AlphaFoldDB" id="A0A3R8YJM2"/>
<keyword evidence="1" id="KW-0812">Transmembrane</keyword>
<dbReference type="Proteomes" id="UP000269265">
    <property type="component" value="Unassembled WGS sequence"/>
</dbReference>
<protein>
    <submittedName>
        <fullName evidence="2">Uncharacterized protein</fullName>
    </submittedName>
</protein>
<sequence>MPSRHVDANYRFIAASNELNARIAQRQQALSLYITLLLGLLAALVAFRPEAGQRVPVEWLVLGFPVASLCLVFLNYKAERALTNLRHFLATLESIDNADGSLPGYNTDARWAQGANRARRFHDYTGAMLVAAGNAVALGALLRIYPQQASLDAPVVWITVVVAVGCVVALLWTSRLSYRPAA</sequence>
<feature type="transmembrane region" description="Helical" evidence="1">
    <location>
        <begin position="151"/>
        <end position="172"/>
    </location>
</feature>
<accession>A0A3R8YJM2</accession>
<feature type="transmembrane region" description="Helical" evidence="1">
    <location>
        <begin position="59"/>
        <end position="76"/>
    </location>
</feature>
<name>A0A3R8YJM2_9BURK</name>
<proteinExistence type="predicted"/>